<keyword evidence="9 13" id="KW-0472">Membrane</keyword>
<comment type="caution">
    <text evidence="14">The sequence shown here is derived from an EMBL/GenBank/DDBJ whole genome shotgun (WGS) entry which is preliminary data.</text>
</comment>
<keyword evidence="15" id="KW-1185">Reference proteome</keyword>
<gene>
    <name evidence="14" type="ORF">DUI87_20152</name>
</gene>
<feature type="compositionally biased region" description="Low complexity" evidence="12">
    <location>
        <begin position="17"/>
        <end position="26"/>
    </location>
</feature>
<keyword evidence="7" id="KW-0445">Lipid transport</keyword>
<evidence type="ECO:0000256" key="11">
    <source>
        <dbReference type="ARBA" id="ARBA00029576"/>
    </source>
</evidence>
<evidence type="ECO:0000256" key="4">
    <source>
        <dbReference type="ARBA" id="ARBA00022448"/>
    </source>
</evidence>
<dbReference type="Pfam" id="PF03073">
    <property type="entry name" value="TspO_MBR"/>
    <property type="match status" value="1"/>
</dbReference>
<dbReference type="PANTHER" id="PTHR10057:SF5">
    <property type="entry name" value="TRANSLOCATOR PROTEIN"/>
    <property type="match status" value="1"/>
</dbReference>
<evidence type="ECO:0000256" key="5">
    <source>
        <dbReference type="ARBA" id="ARBA00022692"/>
    </source>
</evidence>
<name>A0A3M0JQ31_HIRRU</name>
<comment type="subcellular location">
    <subcellularLocation>
        <location evidence="1">Mitochondrion membrane</location>
        <topology evidence="1">Multi-pass membrane protein</topology>
    </subcellularLocation>
</comment>
<keyword evidence="4" id="KW-0813">Transport</keyword>
<dbReference type="CDD" id="cd15904">
    <property type="entry name" value="TSPO_MBR"/>
    <property type="match status" value="1"/>
</dbReference>
<sequence>MAAARERALPRERGGPRRQPLPGRAPAVGDGKGGDEGGNEGAGTNFGYGSYLVWKELGGFSEKSVVPLGLYAGNLALNWAWTPIFFGAHKMGWGLVTLLLTTGTATATTASWYNINKTAAYLMVPYLAWLSLASALNYRVWKDNRNKKKPE</sequence>
<dbReference type="InterPro" id="IPR038330">
    <property type="entry name" value="TspO/MBR-related_sf"/>
</dbReference>
<evidence type="ECO:0000256" key="3">
    <source>
        <dbReference type="ARBA" id="ARBA00017151"/>
    </source>
</evidence>
<comment type="similarity">
    <text evidence="2">Belongs to the TspO/BZRP family.</text>
</comment>
<keyword evidence="6 13" id="KW-1133">Transmembrane helix</keyword>
<keyword evidence="8" id="KW-0496">Mitochondrion</keyword>
<dbReference type="GO" id="GO:0005783">
    <property type="term" value="C:endoplasmic reticulum"/>
    <property type="evidence" value="ECO:0007669"/>
    <property type="project" value="TreeGrafter"/>
</dbReference>
<evidence type="ECO:0000256" key="13">
    <source>
        <dbReference type="SAM" id="Phobius"/>
    </source>
</evidence>
<dbReference type="Gene3D" id="1.20.1260.100">
    <property type="entry name" value="TspO/MBR protein"/>
    <property type="match status" value="1"/>
</dbReference>
<dbReference type="EMBL" id="QRBI01000131">
    <property type="protein sequence ID" value="RMC02959.1"/>
    <property type="molecule type" value="Genomic_DNA"/>
</dbReference>
<keyword evidence="5 13" id="KW-0812">Transmembrane</keyword>
<evidence type="ECO:0000313" key="14">
    <source>
        <dbReference type="EMBL" id="RMC02959.1"/>
    </source>
</evidence>
<dbReference type="GO" id="GO:0006869">
    <property type="term" value="P:lipid transport"/>
    <property type="evidence" value="ECO:0007669"/>
    <property type="project" value="UniProtKB-KW"/>
</dbReference>
<feature type="transmembrane region" description="Helical" evidence="13">
    <location>
        <begin position="119"/>
        <end position="141"/>
    </location>
</feature>
<evidence type="ECO:0000256" key="2">
    <source>
        <dbReference type="ARBA" id="ARBA00007524"/>
    </source>
</evidence>
<evidence type="ECO:0000256" key="8">
    <source>
        <dbReference type="ARBA" id="ARBA00023128"/>
    </source>
</evidence>
<keyword evidence="10" id="KW-0675">Receptor</keyword>
<dbReference type="OrthoDB" id="8841220at2759"/>
<evidence type="ECO:0000256" key="6">
    <source>
        <dbReference type="ARBA" id="ARBA00022989"/>
    </source>
</evidence>
<organism evidence="14 15">
    <name type="scientific">Hirundo rustica rustica</name>
    <dbReference type="NCBI Taxonomy" id="333673"/>
    <lineage>
        <taxon>Eukaryota</taxon>
        <taxon>Metazoa</taxon>
        <taxon>Chordata</taxon>
        <taxon>Craniata</taxon>
        <taxon>Vertebrata</taxon>
        <taxon>Euteleostomi</taxon>
        <taxon>Archelosauria</taxon>
        <taxon>Archosauria</taxon>
        <taxon>Dinosauria</taxon>
        <taxon>Saurischia</taxon>
        <taxon>Theropoda</taxon>
        <taxon>Coelurosauria</taxon>
        <taxon>Aves</taxon>
        <taxon>Neognathae</taxon>
        <taxon>Neoaves</taxon>
        <taxon>Telluraves</taxon>
        <taxon>Australaves</taxon>
        <taxon>Passeriformes</taxon>
        <taxon>Sylvioidea</taxon>
        <taxon>Hirundinidae</taxon>
        <taxon>Hirundo</taxon>
    </lineage>
</organism>
<dbReference type="Proteomes" id="UP000269221">
    <property type="component" value="Unassembled WGS sequence"/>
</dbReference>
<evidence type="ECO:0000256" key="12">
    <source>
        <dbReference type="SAM" id="MobiDB-lite"/>
    </source>
</evidence>
<evidence type="ECO:0000313" key="15">
    <source>
        <dbReference type="Proteomes" id="UP000269221"/>
    </source>
</evidence>
<dbReference type="InterPro" id="IPR004307">
    <property type="entry name" value="TspO_MBR"/>
</dbReference>
<feature type="transmembrane region" description="Helical" evidence="13">
    <location>
        <begin position="93"/>
        <end position="113"/>
    </location>
</feature>
<proteinExistence type="inferred from homology"/>
<protein>
    <recommendedName>
        <fullName evidence="3">Translocator protein</fullName>
    </recommendedName>
    <alternativeName>
        <fullName evidence="11">Peripheral-type benzodiazepine receptor</fullName>
    </alternativeName>
</protein>
<dbReference type="STRING" id="333673.A0A3M0JQ31"/>
<evidence type="ECO:0000256" key="7">
    <source>
        <dbReference type="ARBA" id="ARBA00023055"/>
    </source>
</evidence>
<feature type="region of interest" description="Disordered" evidence="12">
    <location>
        <begin position="1"/>
        <end position="41"/>
    </location>
</feature>
<dbReference type="FunFam" id="1.20.1260.100:FF:000001">
    <property type="entry name" value="translocator protein 2"/>
    <property type="match status" value="1"/>
</dbReference>
<reference evidence="14 15" key="1">
    <citation type="submission" date="2018-07" db="EMBL/GenBank/DDBJ databases">
        <title>A high quality draft genome assembly of the barn swallow (H. rustica rustica).</title>
        <authorList>
            <person name="Formenti G."/>
            <person name="Chiara M."/>
            <person name="Poveda L."/>
            <person name="Francoijs K.-J."/>
            <person name="Bonisoli-Alquati A."/>
            <person name="Canova L."/>
            <person name="Gianfranceschi L."/>
            <person name="Horner D.S."/>
            <person name="Saino N."/>
        </authorList>
    </citation>
    <scope>NUCLEOTIDE SEQUENCE [LARGE SCALE GENOMIC DNA]</scope>
    <source>
        <strain evidence="14">Chelidonia</strain>
        <tissue evidence="14">Blood</tissue>
    </source>
</reference>
<dbReference type="AlphaFoldDB" id="A0A3M0JQ31"/>
<evidence type="ECO:0000256" key="9">
    <source>
        <dbReference type="ARBA" id="ARBA00023136"/>
    </source>
</evidence>
<evidence type="ECO:0000256" key="10">
    <source>
        <dbReference type="ARBA" id="ARBA00023170"/>
    </source>
</evidence>
<feature type="compositionally biased region" description="Basic and acidic residues" evidence="12">
    <location>
        <begin position="1"/>
        <end position="15"/>
    </location>
</feature>
<dbReference type="PANTHER" id="PTHR10057">
    <property type="entry name" value="PERIPHERAL-TYPE BENZODIAZEPINE RECEPTOR"/>
    <property type="match status" value="1"/>
</dbReference>
<dbReference type="GO" id="GO:0015485">
    <property type="term" value="F:cholesterol binding"/>
    <property type="evidence" value="ECO:0007669"/>
    <property type="project" value="TreeGrafter"/>
</dbReference>
<accession>A0A3M0JQ31</accession>
<dbReference type="GO" id="GO:0031966">
    <property type="term" value="C:mitochondrial membrane"/>
    <property type="evidence" value="ECO:0007669"/>
    <property type="project" value="UniProtKB-SubCell"/>
</dbReference>
<evidence type="ECO:0000256" key="1">
    <source>
        <dbReference type="ARBA" id="ARBA00004225"/>
    </source>
</evidence>